<dbReference type="GO" id="GO:0004560">
    <property type="term" value="F:alpha-L-fucosidase activity"/>
    <property type="evidence" value="ECO:0007669"/>
    <property type="project" value="InterPro"/>
</dbReference>
<evidence type="ECO:0000256" key="8">
    <source>
        <dbReference type="SAM" id="SignalP"/>
    </source>
</evidence>
<comment type="function">
    <text evidence="1">Alpha-L-fucosidase is responsible for hydrolyzing the alpha-1,6-linked fucose joined to the reducing-end N-acetylglucosamine of the carbohydrate moieties of glycoproteins.</text>
</comment>
<evidence type="ECO:0000256" key="6">
    <source>
        <dbReference type="ARBA" id="ARBA00023295"/>
    </source>
</evidence>
<dbReference type="EC" id="3.2.1.51" evidence="3"/>
<feature type="signal peptide" evidence="8">
    <location>
        <begin position="1"/>
        <end position="30"/>
    </location>
</feature>
<dbReference type="InterPro" id="IPR000933">
    <property type="entry name" value="Glyco_hydro_29"/>
</dbReference>
<evidence type="ECO:0000256" key="2">
    <source>
        <dbReference type="ARBA" id="ARBA00007951"/>
    </source>
</evidence>
<feature type="site" description="May be important for catalysis" evidence="7">
    <location>
        <position position="298"/>
    </location>
</feature>
<keyword evidence="4 8" id="KW-0732">Signal</keyword>
<evidence type="ECO:0000313" key="11">
    <source>
        <dbReference type="Proteomes" id="UP000218263"/>
    </source>
</evidence>
<keyword evidence="5" id="KW-0378">Hydrolase</keyword>
<keyword evidence="11" id="KW-1185">Reference proteome</keyword>
<dbReference type="Gene3D" id="3.20.20.80">
    <property type="entry name" value="Glycosidases"/>
    <property type="match status" value="1"/>
</dbReference>
<proteinExistence type="inferred from homology"/>
<dbReference type="Proteomes" id="UP000218263">
    <property type="component" value="Chromosome"/>
</dbReference>
<dbReference type="AlphaFoldDB" id="A0A110B0W0"/>
<dbReference type="PRINTS" id="PR00741">
    <property type="entry name" value="GLHYDRLASE29"/>
</dbReference>
<evidence type="ECO:0000256" key="3">
    <source>
        <dbReference type="ARBA" id="ARBA00012662"/>
    </source>
</evidence>
<feature type="domain" description="Glycoside hydrolase family 29 N-terminal" evidence="9">
    <location>
        <begin position="37"/>
        <end position="365"/>
    </location>
</feature>
<dbReference type="PANTHER" id="PTHR10030">
    <property type="entry name" value="ALPHA-L-FUCOSIDASE"/>
    <property type="match status" value="1"/>
</dbReference>
<dbReference type="EMBL" id="AP017313">
    <property type="protein sequence ID" value="BAU52636.1"/>
    <property type="molecule type" value="Genomic_DNA"/>
</dbReference>
<sequence length="462" mass="53458">MILYPKKTIMLKKLQLLVVGLGFILSPAFAQQKRIGNETDAQKDKRMEWWQDGRFGMFIHFGLYSGAARHEWVKHNEHLTNEEYQKYFDQFNPDLFDPVKWAKEAKAAGMKYAVMTTKHHEGFCLFDSKYTDYKATNTHAKRDLVREYVNAFRSQGLKVGFYYSLLDWHHPDYTMDDAHPLTQVDTTEANYKRLNKGRDMAKYRQYMRNQITELLTNYGKIDVLWLDWSWDKGAKRGKGADDWGAVELLKLVRKLQPGIIVNNRLGLYDYKDGGDFETPEQVGTDELAKYKGRTWETCQTFSGSWGYYRDENSWKTHRQLLDLLITSVSNGGNLILNVGPTGRGEFDYRATRALDSLSYWMHANNVAIYNCTYAPAAYKVPEGDKLTYSKVNGRLYVHLFNYPTNGKITLPGYNGKIKYAQFLNDHSELILKASAANKDDLELTVPLKKPPYEIPVVELTLQ</sequence>
<protein>
    <recommendedName>
        <fullName evidence="3">alpha-L-fucosidase</fullName>
        <ecNumber evidence="3">3.2.1.51</ecNumber>
    </recommendedName>
</protein>
<dbReference type="GO" id="GO:0005764">
    <property type="term" value="C:lysosome"/>
    <property type="evidence" value="ECO:0007669"/>
    <property type="project" value="TreeGrafter"/>
</dbReference>
<dbReference type="PIRSF" id="PIRSF001092">
    <property type="entry name" value="Alpha-L-fucosidase"/>
    <property type="match status" value="1"/>
</dbReference>
<evidence type="ECO:0000256" key="1">
    <source>
        <dbReference type="ARBA" id="ARBA00004071"/>
    </source>
</evidence>
<evidence type="ECO:0000313" key="10">
    <source>
        <dbReference type="EMBL" id="BAU52636.1"/>
    </source>
</evidence>
<feature type="chain" id="PRO_5007142724" description="alpha-L-fucosidase" evidence="8">
    <location>
        <begin position="31"/>
        <end position="462"/>
    </location>
</feature>
<evidence type="ECO:0000256" key="7">
    <source>
        <dbReference type="PIRSR" id="PIRSR001092-1"/>
    </source>
</evidence>
<organism evidence="10 11">
    <name type="scientific">Mucilaginibacter gotjawali</name>
    <dbReference type="NCBI Taxonomy" id="1550579"/>
    <lineage>
        <taxon>Bacteria</taxon>
        <taxon>Pseudomonadati</taxon>
        <taxon>Bacteroidota</taxon>
        <taxon>Sphingobacteriia</taxon>
        <taxon>Sphingobacteriales</taxon>
        <taxon>Sphingobacteriaceae</taxon>
        <taxon>Mucilaginibacter</taxon>
    </lineage>
</organism>
<dbReference type="Pfam" id="PF01120">
    <property type="entry name" value="Alpha_L_fucos"/>
    <property type="match status" value="1"/>
</dbReference>
<evidence type="ECO:0000256" key="4">
    <source>
        <dbReference type="ARBA" id="ARBA00022729"/>
    </source>
</evidence>
<keyword evidence="6" id="KW-0326">Glycosidase</keyword>
<name>A0A110B0W0_9SPHI</name>
<dbReference type="GO" id="GO:0006004">
    <property type="term" value="P:fucose metabolic process"/>
    <property type="evidence" value="ECO:0007669"/>
    <property type="project" value="InterPro"/>
</dbReference>
<reference evidence="10 11" key="1">
    <citation type="submission" date="2015-12" db="EMBL/GenBank/DDBJ databases">
        <title>Genome sequence of Mucilaginibacter gotjawali.</title>
        <authorList>
            <person name="Lee J.S."/>
            <person name="Lee K.C."/>
            <person name="Kim K.K."/>
            <person name="Lee B.W."/>
        </authorList>
    </citation>
    <scope>NUCLEOTIDE SEQUENCE [LARGE SCALE GENOMIC DNA]</scope>
    <source>
        <strain evidence="10 11">SA3-7</strain>
    </source>
</reference>
<comment type="similarity">
    <text evidence="2">Belongs to the glycosyl hydrolase 29 family.</text>
</comment>
<evidence type="ECO:0000256" key="5">
    <source>
        <dbReference type="ARBA" id="ARBA00022801"/>
    </source>
</evidence>
<gene>
    <name evidence="10" type="ORF">MgSA37_00798</name>
</gene>
<dbReference type="KEGG" id="mgot:MgSA37_00798"/>
<dbReference type="SMART" id="SM00812">
    <property type="entry name" value="Alpha_L_fucos"/>
    <property type="match status" value="1"/>
</dbReference>
<dbReference type="InterPro" id="IPR016286">
    <property type="entry name" value="FUC_metazoa-typ"/>
</dbReference>
<accession>A0A110B0W0</accession>
<dbReference type="PANTHER" id="PTHR10030:SF37">
    <property type="entry name" value="ALPHA-L-FUCOSIDASE-RELATED"/>
    <property type="match status" value="1"/>
</dbReference>
<evidence type="ECO:0000259" key="9">
    <source>
        <dbReference type="Pfam" id="PF01120"/>
    </source>
</evidence>
<dbReference type="SUPFAM" id="SSF51445">
    <property type="entry name" value="(Trans)glycosidases"/>
    <property type="match status" value="1"/>
</dbReference>
<dbReference type="GO" id="GO:0016139">
    <property type="term" value="P:glycoside catabolic process"/>
    <property type="evidence" value="ECO:0007669"/>
    <property type="project" value="TreeGrafter"/>
</dbReference>
<dbReference type="InterPro" id="IPR057739">
    <property type="entry name" value="Glyco_hydro_29_N"/>
</dbReference>
<dbReference type="InterPro" id="IPR017853">
    <property type="entry name" value="GH"/>
</dbReference>